<dbReference type="InterPro" id="IPR013207">
    <property type="entry name" value="LGFP"/>
</dbReference>
<dbReference type="Pfam" id="PF08310">
    <property type="entry name" value="LGFP"/>
    <property type="match status" value="3"/>
</dbReference>
<evidence type="ECO:0000256" key="1">
    <source>
        <dbReference type="SAM" id="SignalP"/>
    </source>
</evidence>
<dbReference type="OrthoDB" id="514320at2"/>
<dbReference type="EMBL" id="CP006850">
    <property type="protein sequence ID" value="AHH20291.1"/>
    <property type="molecule type" value="Genomic_DNA"/>
</dbReference>
<dbReference type="AlphaFoldDB" id="W5TST3"/>
<sequence length="202" mass="21095">MASSGRTHGRSGTKLARAGRRTAAVAAALAVLTGTAAGVAQARPIGAFDVGGAIEQEYDRAGGPGFFGNPIGPESDANGGKFQVFERGCSIYWSVGTDAHAVCGLIRDKWGSLGWENSPLGFPLSDEHPAGRDGQARYSQFPGGVIVWSANTGAHPVWGSIHGIWQGSGGDKGRYGLPTSDEYDYNDGKAQNFQGGRITWNP</sequence>
<proteinExistence type="predicted"/>
<dbReference type="KEGG" id="nno:NONO_c55110"/>
<protein>
    <submittedName>
        <fullName evidence="2">LGFP repeat-containing protein</fullName>
    </submittedName>
</protein>
<dbReference type="HOGENOM" id="CLU_105843_0_0_11"/>
<dbReference type="RefSeq" id="WP_025351657.1">
    <property type="nucleotide sequence ID" value="NZ_CP006850.1"/>
</dbReference>
<gene>
    <name evidence="2" type="ORF">NONO_c55110</name>
</gene>
<dbReference type="PATRIC" id="fig|1415166.3.peg.5682"/>
<dbReference type="Proteomes" id="UP000019150">
    <property type="component" value="Chromosome"/>
</dbReference>
<dbReference type="eggNOG" id="COG5479">
    <property type="taxonomic scope" value="Bacteria"/>
</dbReference>
<accession>W5TST3</accession>
<name>W5TST3_9NOCA</name>
<keyword evidence="3" id="KW-1185">Reference proteome</keyword>
<dbReference type="STRING" id="1415166.NONO_c55110"/>
<evidence type="ECO:0000313" key="2">
    <source>
        <dbReference type="EMBL" id="AHH20291.1"/>
    </source>
</evidence>
<feature type="signal peptide" evidence="1">
    <location>
        <begin position="1"/>
        <end position="42"/>
    </location>
</feature>
<organism evidence="2 3">
    <name type="scientific">Nocardia nova SH22a</name>
    <dbReference type="NCBI Taxonomy" id="1415166"/>
    <lineage>
        <taxon>Bacteria</taxon>
        <taxon>Bacillati</taxon>
        <taxon>Actinomycetota</taxon>
        <taxon>Actinomycetes</taxon>
        <taxon>Mycobacteriales</taxon>
        <taxon>Nocardiaceae</taxon>
        <taxon>Nocardia</taxon>
    </lineage>
</organism>
<keyword evidence="1" id="KW-0732">Signal</keyword>
<reference evidence="2 3" key="1">
    <citation type="journal article" date="2014" name="Appl. Environ. Microbiol.">
        <title>Insights into the Microbial Degradation of Rubber and Gutta-Percha by Analysis of the Complete Genome of Nocardia nova SH22a.</title>
        <authorList>
            <person name="Luo Q."/>
            <person name="Hiessl S."/>
            <person name="Poehlein A."/>
            <person name="Daniel R."/>
            <person name="Steinbuchel A."/>
        </authorList>
    </citation>
    <scope>NUCLEOTIDE SEQUENCE [LARGE SCALE GENOMIC DNA]</scope>
    <source>
        <strain evidence="2">SH22a</strain>
    </source>
</reference>
<feature type="chain" id="PRO_5004871874" evidence="1">
    <location>
        <begin position="43"/>
        <end position="202"/>
    </location>
</feature>
<evidence type="ECO:0000313" key="3">
    <source>
        <dbReference type="Proteomes" id="UP000019150"/>
    </source>
</evidence>